<sequence>MMQRLSHTLLVLVVISPKYQADAVNETKLVLDDMAMRWDGKRYPERAYQAILDCLGKWDEPVIEAHDVAWRSFYEMYISLPAAQNEETMWSSSGGPFLETELKKTEVYGGNFNSFGTVEVRERCNYVSNIAYYNAALRICKYDDRWHSNSTFQSALMKSISMQAIGSAYFHGSFTKLGFFFDTENQGLSLYLAYQMSIQSVGEISDPNFNETAFRTGSNSLTLEDITPFWKPVDAITFLPLDEDLPFTEWANFIKDQKIPVLEENVLALVAWICVSTLPYDCCNQVVNDVVAPIFINDEEQLDFLRNIYFPQAKIAAESLDLPMPLWIGLPILTKGAGAAISFLWAYLFQENRLPTPGLEGMYFNTTALGAIATPYVDFFVNLLTGFGNPTKYIYKNKEEAYPGASFCNRDSPHSLWHQQSADAIAELAYLGDRLFKVLEDRKERMQHRSWFGSGVFDSFQNVRGGSRDGED</sequence>
<proteinExistence type="predicted"/>
<gene>
    <name evidence="2" type="ORF">SEMRO_341_G121460.1</name>
</gene>
<accession>A0A9N8HBJ5</accession>
<dbReference type="OrthoDB" id="6352064at2759"/>
<keyword evidence="3" id="KW-1185">Reference proteome</keyword>
<comment type="caution">
    <text evidence="2">The sequence shown here is derived from an EMBL/GenBank/DDBJ whole genome shotgun (WGS) entry which is preliminary data.</text>
</comment>
<evidence type="ECO:0000256" key="1">
    <source>
        <dbReference type="SAM" id="SignalP"/>
    </source>
</evidence>
<feature type="chain" id="PRO_5040424158" evidence="1">
    <location>
        <begin position="22"/>
        <end position="472"/>
    </location>
</feature>
<feature type="signal peptide" evidence="1">
    <location>
        <begin position="1"/>
        <end position="21"/>
    </location>
</feature>
<organism evidence="2 3">
    <name type="scientific">Seminavis robusta</name>
    <dbReference type="NCBI Taxonomy" id="568900"/>
    <lineage>
        <taxon>Eukaryota</taxon>
        <taxon>Sar</taxon>
        <taxon>Stramenopiles</taxon>
        <taxon>Ochrophyta</taxon>
        <taxon>Bacillariophyta</taxon>
        <taxon>Bacillariophyceae</taxon>
        <taxon>Bacillariophycidae</taxon>
        <taxon>Naviculales</taxon>
        <taxon>Naviculaceae</taxon>
        <taxon>Seminavis</taxon>
    </lineage>
</organism>
<keyword evidence="1" id="KW-0732">Signal</keyword>
<dbReference type="Proteomes" id="UP001153069">
    <property type="component" value="Unassembled WGS sequence"/>
</dbReference>
<protein>
    <submittedName>
        <fullName evidence="2">Uncharacterized protein</fullName>
    </submittedName>
</protein>
<dbReference type="EMBL" id="CAICTM010000340">
    <property type="protein sequence ID" value="CAB9508286.1"/>
    <property type="molecule type" value="Genomic_DNA"/>
</dbReference>
<name>A0A9N8HBJ5_9STRA</name>
<dbReference type="AlphaFoldDB" id="A0A9N8HBJ5"/>
<reference evidence="2" key="1">
    <citation type="submission" date="2020-06" db="EMBL/GenBank/DDBJ databases">
        <authorList>
            <consortium name="Plant Systems Biology data submission"/>
        </authorList>
    </citation>
    <scope>NUCLEOTIDE SEQUENCE</scope>
    <source>
        <strain evidence="2">D6</strain>
    </source>
</reference>
<evidence type="ECO:0000313" key="2">
    <source>
        <dbReference type="EMBL" id="CAB9508286.1"/>
    </source>
</evidence>
<evidence type="ECO:0000313" key="3">
    <source>
        <dbReference type="Proteomes" id="UP001153069"/>
    </source>
</evidence>